<sequence length="87" mass="10175">MQKEVRLVRLMKLKNWLSVFDAEIILEALTRTQQNGKSFNYLNAILTVFKQKDIKTLKNIEAYDRSFKHHSSLLPNRNLGKSHCRSG</sequence>
<organism evidence="3 4">
    <name type="scientific">Alkalibacterium subtropicum</name>
    <dbReference type="NCBI Taxonomy" id="753702"/>
    <lineage>
        <taxon>Bacteria</taxon>
        <taxon>Bacillati</taxon>
        <taxon>Bacillota</taxon>
        <taxon>Bacilli</taxon>
        <taxon>Lactobacillales</taxon>
        <taxon>Carnobacteriaceae</taxon>
        <taxon>Alkalibacterium</taxon>
    </lineage>
</organism>
<evidence type="ECO:0000313" key="3">
    <source>
        <dbReference type="EMBL" id="SFC10467.1"/>
    </source>
</evidence>
<accession>A0A1I1GF77</accession>
<dbReference type="InterPro" id="IPR034829">
    <property type="entry name" value="DnaD-like_sf"/>
</dbReference>
<evidence type="ECO:0000313" key="4">
    <source>
        <dbReference type="Proteomes" id="UP000199612"/>
    </source>
</evidence>
<proteinExistence type="inferred from homology"/>
<dbReference type="InterPro" id="IPR006343">
    <property type="entry name" value="DnaB/C_C"/>
</dbReference>
<keyword evidence="4" id="KW-1185">Reference proteome</keyword>
<gene>
    <name evidence="3" type="ORF">SAMN04488102_10358</name>
</gene>
<protein>
    <submittedName>
        <fullName evidence="3">DnaD and phage-associated domain-containing protein</fullName>
    </submittedName>
</protein>
<name>A0A1I1GF77_9LACT</name>
<dbReference type="Proteomes" id="UP000199612">
    <property type="component" value="Unassembled WGS sequence"/>
</dbReference>
<dbReference type="EMBL" id="FOLT01000003">
    <property type="protein sequence ID" value="SFC10467.1"/>
    <property type="molecule type" value="Genomic_DNA"/>
</dbReference>
<feature type="domain" description="DnaB/C C-terminal" evidence="2">
    <location>
        <begin position="11"/>
        <end position="63"/>
    </location>
</feature>
<dbReference type="NCBIfam" id="TIGR01446">
    <property type="entry name" value="DnaD_dom"/>
    <property type="match status" value="1"/>
</dbReference>
<evidence type="ECO:0000259" key="2">
    <source>
        <dbReference type="Pfam" id="PF07261"/>
    </source>
</evidence>
<dbReference type="SUPFAM" id="SSF158499">
    <property type="entry name" value="DnaD domain-like"/>
    <property type="match status" value="1"/>
</dbReference>
<evidence type="ECO:0000256" key="1">
    <source>
        <dbReference type="ARBA" id="ARBA00093462"/>
    </source>
</evidence>
<dbReference type="AlphaFoldDB" id="A0A1I1GF77"/>
<comment type="similarity">
    <text evidence="1">Belongs to the DnaB/DnaD family.</text>
</comment>
<reference evidence="4" key="1">
    <citation type="submission" date="2016-10" db="EMBL/GenBank/DDBJ databases">
        <authorList>
            <person name="Varghese N."/>
            <person name="Submissions S."/>
        </authorList>
    </citation>
    <scope>NUCLEOTIDE SEQUENCE [LARGE SCALE GENOMIC DNA]</scope>
    <source>
        <strain evidence="4">DSM 23664</strain>
    </source>
</reference>
<dbReference type="Gene3D" id="1.10.10.630">
    <property type="entry name" value="DnaD domain-like"/>
    <property type="match status" value="1"/>
</dbReference>
<dbReference type="Pfam" id="PF07261">
    <property type="entry name" value="DnaB_2"/>
    <property type="match status" value="1"/>
</dbReference>